<sequence length="58" mass="6800">MYFANKVLLRSGYNNATTIVIVITLFLNSEHLDAKKLYETASVQNLNFDFKKYFSIQY</sequence>
<dbReference type="EMBL" id="BQKA01000005">
    <property type="protein sequence ID" value="GJM49196.1"/>
    <property type="molecule type" value="Genomic_DNA"/>
</dbReference>
<dbReference type="EMBL" id="BQKB01000027">
    <property type="protein sequence ID" value="GJM53160.1"/>
    <property type="molecule type" value="Genomic_DNA"/>
</dbReference>
<evidence type="ECO:0000313" key="4">
    <source>
        <dbReference type="Proteomes" id="UP001207736"/>
    </source>
</evidence>
<evidence type="ECO:0000313" key="5">
    <source>
        <dbReference type="Proteomes" id="UP001208692"/>
    </source>
</evidence>
<dbReference type="Proteomes" id="UP001207736">
    <property type="component" value="Unassembled WGS sequence"/>
</dbReference>
<proteinExistence type="predicted"/>
<evidence type="ECO:0000313" key="2">
    <source>
        <dbReference type="EMBL" id="GJM49196.1"/>
    </source>
</evidence>
<comment type="caution">
    <text evidence="2">The sequence shown here is derived from an EMBL/GenBank/DDBJ whole genome shotgun (WGS) entry which is preliminary data.</text>
</comment>
<evidence type="ECO:0000313" key="3">
    <source>
        <dbReference type="EMBL" id="GJM53160.1"/>
    </source>
</evidence>
<keyword evidence="5" id="KW-1185">Reference proteome</keyword>
<keyword evidence="1" id="KW-0472">Membrane</keyword>
<reference evidence="2 5" key="1">
    <citation type="submission" date="2021-11" db="EMBL/GenBank/DDBJ databases">
        <title>Draft genome sequence of Capnocytophaga sp. strain KC07075 isolated from cat oral cavity.</title>
        <authorList>
            <person name="Suzuki M."/>
            <person name="Imaoka K."/>
            <person name="Kimura M."/>
            <person name="Morikawa S."/>
            <person name="Maeda K."/>
        </authorList>
    </citation>
    <scope>NUCLEOTIDE SEQUENCE</scope>
    <source>
        <strain evidence="2">KC07075</strain>
        <strain evidence="3 5">KC07079</strain>
    </source>
</reference>
<feature type="transmembrane region" description="Helical" evidence="1">
    <location>
        <begin position="12"/>
        <end position="28"/>
    </location>
</feature>
<organism evidence="2 4">
    <name type="scientific">Capnocytophaga catalasegens</name>
    <dbReference type="NCBI Taxonomy" id="1004260"/>
    <lineage>
        <taxon>Bacteria</taxon>
        <taxon>Pseudomonadati</taxon>
        <taxon>Bacteroidota</taxon>
        <taxon>Flavobacteriia</taxon>
        <taxon>Flavobacteriales</taxon>
        <taxon>Flavobacteriaceae</taxon>
        <taxon>Capnocytophaga</taxon>
    </lineage>
</organism>
<dbReference type="Proteomes" id="UP001208692">
    <property type="component" value="Unassembled WGS sequence"/>
</dbReference>
<keyword evidence="1" id="KW-0812">Transmembrane</keyword>
<accession>A0AAV5APG6</accession>
<protein>
    <submittedName>
        <fullName evidence="2">Uncharacterized protein</fullName>
    </submittedName>
</protein>
<gene>
    <name evidence="2" type="ORF">RCZ15_01720</name>
    <name evidence="3" type="ORF">RCZ16_14770</name>
</gene>
<evidence type="ECO:0000256" key="1">
    <source>
        <dbReference type="SAM" id="Phobius"/>
    </source>
</evidence>
<name>A0AAV5APG6_9FLAO</name>
<dbReference type="AlphaFoldDB" id="A0AAV5APG6"/>
<keyword evidence="1" id="KW-1133">Transmembrane helix</keyword>